<accession>A0ABS4GCX2</accession>
<feature type="transmembrane region" description="Helical" evidence="9">
    <location>
        <begin position="372"/>
        <end position="402"/>
    </location>
</feature>
<dbReference type="Pfam" id="PF01496">
    <property type="entry name" value="V_ATPase_I"/>
    <property type="match status" value="2"/>
</dbReference>
<protein>
    <submittedName>
        <fullName evidence="10">V/A-type H+-transporting ATPase subunit I</fullName>
    </submittedName>
</protein>
<feature type="coiled-coil region" evidence="8">
    <location>
        <begin position="239"/>
        <end position="266"/>
    </location>
</feature>
<dbReference type="PANTHER" id="PTHR11629:SF63">
    <property type="entry name" value="V-TYPE PROTON ATPASE SUBUNIT A"/>
    <property type="match status" value="1"/>
</dbReference>
<feature type="transmembrane region" description="Helical" evidence="9">
    <location>
        <begin position="521"/>
        <end position="538"/>
    </location>
</feature>
<evidence type="ECO:0000256" key="7">
    <source>
        <dbReference type="ARBA" id="ARBA00023136"/>
    </source>
</evidence>
<comment type="similarity">
    <text evidence="2">Belongs to the V-ATPase 116 kDa subunit family.</text>
</comment>
<keyword evidence="7 9" id="KW-0472">Membrane</keyword>
<evidence type="ECO:0000256" key="3">
    <source>
        <dbReference type="ARBA" id="ARBA00022448"/>
    </source>
</evidence>
<evidence type="ECO:0000313" key="11">
    <source>
        <dbReference type="Proteomes" id="UP001519342"/>
    </source>
</evidence>
<feature type="transmembrane region" description="Helical" evidence="9">
    <location>
        <begin position="414"/>
        <end position="435"/>
    </location>
</feature>
<comment type="caution">
    <text evidence="10">The sequence shown here is derived from an EMBL/GenBank/DDBJ whole genome shotgun (WGS) entry which is preliminary data.</text>
</comment>
<proteinExistence type="inferred from homology"/>
<comment type="subcellular location">
    <subcellularLocation>
        <location evidence="1">Membrane</location>
        <topology evidence="1">Multi-pass membrane protein</topology>
    </subcellularLocation>
</comment>
<keyword evidence="8" id="KW-0175">Coiled coil</keyword>
<dbReference type="EMBL" id="JAGGKS010000003">
    <property type="protein sequence ID" value="MBP1925494.1"/>
    <property type="molecule type" value="Genomic_DNA"/>
</dbReference>
<feature type="transmembrane region" description="Helical" evidence="9">
    <location>
        <begin position="498"/>
        <end position="515"/>
    </location>
</feature>
<keyword evidence="3" id="KW-0813">Transport</keyword>
<keyword evidence="5 9" id="KW-1133">Transmembrane helix</keyword>
<keyword evidence="6" id="KW-0406">Ion transport</keyword>
<reference evidence="10 11" key="1">
    <citation type="submission" date="2021-03" db="EMBL/GenBank/DDBJ databases">
        <title>Genomic Encyclopedia of Type Strains, Phase IV (KMG-IV): sequencing the most valuable type-strain genomes for metagenomic binning, comparative biology and taxonomic classification.</title>
        <authorList>
            <person name="Goeker M."/>
        </authorList>
    </citation>
    <scope>NUCLEOTIDE SEQUENCE [LARGE SCALE GENOMIC DNA]</scope>
    <source>
        <strain evidence="10 11">DSM 24004</strain>
    </source>
</reference>
<evidence type="ECO:0000256" key="4">
    <source>
        <dbReference type="ARBA" id="ARBA00022692"/>
    </source>
</evidence>
<feature type="transmembrane region" description="Helical" evidence="9">
    <location>
        <begin position="582"/>
        <end position="603"/>
    </location>
</feature>
<dbReference type="Proteomes" id="UP001519342">
    <property type="component" value="Unassembled WGS sequence"/>
</dbReference>
<feature type="transmembrane region" description="Helical" evidence="9">
    <location>
        <begin position="609"/>
        <end position="633"/>
    </location>
</feature>
<feature type="transmembrane region" description="Helical" evidence="9">
    <location>
        <begin position="455"/>
        <end position="477"/>
    </location>
</feature>
<evidence type="ECO:0000256" key="1">
    <source>
        <dbReference type="ARBA" id="ARBA00004141"/>
    </source>
</evidence>
<sequence length="662" mass="75496">MAIEKMVLLKIVGSLEEMHPILKQLILCENVHLNTDINNAYNNNYFIHQFESDIISSSMYSPINYDNLQSECIKYEQIVEDLCNGLGLELKVDKKILFGNKYCIEDAKWDLNIIQSEIGNKVKQIKNKKIQIEELVKFRDNIDCIYDKSIDFDKIEDLNFFEYEIGALSSENKFRLKRNYENLTAIVLKLGNIKASVEDMYIIIYPKQFRDETKNILKSLNWNQLKIPEGLSGNSLQMVEQIDKKIQMLQNEILELSNILEIDKEENQYILNKIFNTLILEKKVTELEKKVDYGHNLFVLNVWVKETDKISVEESIGTVTNKFVITEKKAKEMSKKVKPPTKLKNNWFTRPFELIVKMYGMPSYHEIDPTPFLAITFCLMFGIMFGDIGQGLVYFVAGFIIYNKFIKMKMAGSLLMRLGGSSILFGFVYGSLFGLEQEELPWLPSLIGKPLDPRNIPMILLAGVVIGVVFLTISFAFGITNNLRKGDIEEGLFGKNGVSGYLFFISLVLTCVSITKVTNLPISIPIIGLLLSLLFMILKEPITNMVLNKRPLIHGGVGSYFTESIFEGVETILNALSNAISFIRIGAFALNHAGLFLAFLVMSEMTTNVLLKIIILFLGNVLILTLEGLVVFIQGLRLQYYEMFSKYFNGDGIEYNPIKLSK</sequence>
<dbReference type="PANTHER" id="PTHR11629">
    <property type="entry name" value="VACUOLAR PROTON ATPASES"/>
    <property type="match status" value="1"/>
</dbReference>
<evidence type="ECO:0000313" key="10">
    <source>
        <dbReference type="EMBL" id="MBP1925494.1"/>
    </source>
</evidence>
<dbReference type="RefSeq" id="WP_209511225.1">
    <property type="nucleotide sequence ID" value="NZ_JAGGKS010000003.1"/>
</dbReference>
<evidence type="ECO:0000256" key="9">
    <source>
        <dbReference type="SAM" id="Phobius"/>
    </source>
</evidence>
<gene>
    <name evidence="10" type="ORF">J2Z76_001353</name>
</gene>
<evidence type="ECO:0000256" key="6">
    <source>
        <dbReference type="ARBA" id="ARBA00023065"/>
    </source>
</evidence>
<evidence type="ECO:0000256" key="2">
    <source>
        <dbReference type="ARBA" id="ARBA00009904"/>
    </source>
</evidence>
<name>A0ABS4GCX2_9FIRM</name>
<keyword evidence="4 9" id="KW-0812">Transmembrane</keyword>
<evidence type="ECO:0000256" key="5">
    <source>
        <dbReference type="ARBA" id="ARBA00022989"/>
    </source>
</evidence>
<keyword evidence="11" id="KW-1185">Reference proteome</keyword>
<dbReference type="InterPro" id="IPR002490">
    <property type="entry name" value="V-ATPase_116kDa_su"/>
</dbReference>
<evidence type="ECO:0000256" key="8">
    <source>
        <dbReference type="SAM" id="Coils"/>
    </source>
</evidence>
<organism evidence="10 11">
    <name type="scientific">Sedimentibacter acidaminivorans</name>
    <dbReference type="NCBI Taxonomy" id="913099"/>
    <lineage>
        <taxon>Bacteria</taxon>
        <taxon>Bacillati</taxon>
        <taxon>Bacillota</taxon>
        <taxon>Tissierellia</taxon>
        <taxon>Sedimentibacter</taxon>
    </lineage>
</organism>